<sequence length="444" mass="49403">MKNESLDHFHQAFERLAKTLPGAELPWLRAARRSAFEQFDTLGLPTTRHEDWKYTNVSAIGKRPWHFAPQRTGRTDDSDVRRIVDGLVLDPAGHRLVFVNGHHVPRLSKLIGLPHDVFVGSLTRALREIPQRLQAAIASQTYADGFTALNTAFLRDGFAVVLPPGEVIDQPLHMLFLTDEEGLAVQPFNVVLAGARSGCVIVEHFVGFGDDEYWTNAVTRIVAGEQADVQHYRLQQEGTKAFHIASVAAAQQRASCFTSHAFAFGGALSRTGIDTGLNAANAQATLNGLYFVGGRQHVDHHTRIDHGGPHGSSREYYRGVLDGAARGVFNGRVIVHRDAQQTDTHQANYNLLLSRDAEIDTKPQLEIYADDVKCTHGATVGQLDENQLFYLRARGVEERMARALLTYAFARDIVERVRIESLRGRLENLLLARTPEGERIRELL</sequence>
<dbReference type="InterPro" id="IPR000825">
    <property type="entry name" value="SUF_FeS_clus_asmbl_SufBD_core"/>
</dbReference>
<name>A0ABW9B6L6_9BURK</name>
<dbReference type="InterPro" id="IPR037284">
    <property type="entry name" value="SUF_FeS_clus_asmbl_SufBD_sf"/>
</dbReference>
<dbReference type="InterPro" id="IPR055346">
    <property type="entry name" value="Fe-S_cluster_assembly_SufBD"/>
</dbReference>
<comment type="caution">
    <text evidence="4">The sequence shown here is derived from an EMBL/GenBank/DDBJ whole genome shotgun (WGS) entry which is preliminary data.</text>
</comment>
<evidence type="ECO:0000256" key="1">
    <source>
        <dbReference type="ARBA" id="ARBA00043967"/>
    </source>
</evidence>
<protein>
    <submittedName>
        <fullName evidence="4">Fe-S cluster assembly protein SufD</fullName>
    </submittedName>
</protein>
<reference evidence="4 5" key="1">
    <citation type="journal article" date="2024" name="Chem. Sci.">
        <title>Discovery of megapolipeptins by genome mining of a Burkholderiales bacteria collection.</title>
        <authorList>
            <person name="Paulo B.S."/>
            <person name="Recchia M.J.J."/>
            <person name="Lee S."/>
            <person name="Fergusson C.H."/>
            <person name="Romanowski S.B."/>
            <person name="Hernandez A."/>
            <person name="Krull N."/>
            <person name="Liu D.Y."/>
            <person name="Cavanagh H."/>
            <person name="Bos A."/>
            <person name="Gray C.A."/>
            <person name="Murphy B.T."/>
            <person name="Linington R.G."/>
            <person name="Eustaquio A.S."/>
        </authorList>
    </citation>
    <scope>NUCLEOTIDE SEQUENCE [LARGE SCALE GENOMIC DNA]</scope>
    <source>
        <strain evidence="4 5">RL17-350-BIC-A</strain>
    </source>
</reference>
<evidence type="ECO:0000259" key="2">
    <source>
        <dbReference type="Pfam" id="PF01458"/>
    </source>
</evidence>
<feature type="domain" description="SUF system FeS cluster assembly SufBD N-terminal" evidence="3">
    <location>
        <begin position="7"/>
        <end position="173"/>
    </location>
</feature>
<proteinExistence type="inferred from homology"/>
<gene>
    <name evidence="4" type="primary">sufD</name>
    <name evidence="4" type="ORF">PQR57_44135</name>
</gene>
<comment type="similarity">
    <text evidence="1">Belongs to the iron-sulfur cluster assembly SufBD family.</text>
</comment>
<dbReference type="InterPro" id="IPR011542">
    <property type="entry name" value="SUF_FeS_clus_asmbl_SufD"/>
</dbReference>
<evidence type="ECO:0000313" key="4">
    <source>
        <dbReference type="EMBL" id="MFM0007910.1"/>
    </source>
</evidence>
<evidence type="ECO:0000259" key="3">
    <source>
        <dbReference type="Pfam" id="PF19295"/>
    </source>
</evidence>
<dbReference type="EMBL" id="JAQQEZ010000073">
    <property type="protein sequence ID" value="MFM0007910.1"/>
    <property type="molecule type" value="Genomic_DNA"/>
</dbReference>
<keyword evidence="5" id="KW-1185">Reference proteome</keyword>
<dbReference type="Pfam" id="PF19295">
    <property type="entry name" value="SufBD_N"/>
    <property type="match status" value="1"/>
</dbReference>
<dbReference type="SUPFAM" id="SSF101960">
    <property type="entry name" value="Stabilizer of iron transporter SufD"/>
    <property type="match status" value="1"/>
</dbReference>
<organism evidence="4 5">
    <name type="scientific">Paraburkholderia dipogonis</name>
    <dbReference type="NCBI Taxonomy" id="1211383"/>
    <lineage>
        <taxon>Bacteria</taxon>
        <taxon>Pseudomonadati</taxon>
        <taxon>Pseudomonadota</taxon>
        <taxon>Betaproteobacteria</taxon>
        <taxon>Burkholderiales</taxon>
        <taxon>Burkholderiaceae</taxon>
        <taxon>Paraburkholderia</taxon>
    </lineage>
</organism>
<dbReference type="PANTHER" id="PTHR43575">
    <property type="entry name" value="PROTEIN ABCI7, CHLOROPLASTIC"/>
    <property type="match status" value="1"/>
</dbReference>
<dbReference type="PANTHER" id="PTHR43575:SF1">
    <property type="entry name" value="PROTEIN ABCI7, CHLOROPLASTIC"/>
    <property type="match status" value="1"/>
</dbReference>
<dbReference type="InterPro" id="IPR045595">
    <property type="entry name" value="SufBD_N"/>
</dbReference>
<accession>A0ABW9B6L6</accession>
<evidence type="ECO:0000313" key="5">
    <source>
        <dbReference type="Proteomes" id="UP001629230"/>
    </source>
</evidence>
<dbReference type="Pfam" id="PF01458">
    <property type="entry name" value="SUFBD_core"/>
    <property type="match status" value="1"/>
</dbReference>
<dbReference type="Proteomes" id="UP001629230">
    <property type="component" value="Unassembled WGS sequence"/>
</dbReference>
<dbReference type="NCBIfam" id="TIGR01981">
    <property type="entry name" value="sufD"/>
    <property type="match status" value="1"/>
</dbReference>
<feature type="domain" description="SUF system FeS cluster assembly SufBD core" evidence="2">
    <location>
        <begin position="177"/>
        <end position="409"/>
    </location>
</feature>
<dbReference type="RefSeq" id="WP_408182708.1">
    <property type="nucleotide sequence ID" value="NZ_JAQQEZ010000073.1"/>
</dbReference>